<proteinExistence type="inferred from homology"/>
<evidence type="ECO:0000256" key="3">
    <source>
        <dbReference type="ARBA" id="ARBA00023125"/>
    </source>
</evidence>
<dbReference type="Pfam" id="PF00126">
    <property type="entry name" value="HTH_1"/>
    <property type="match status" value="1"/>
</dbReference>
<dbReference type="InterPro" id="IPR036388">
    <property type="entry name" value="WH-like_DNA-bd_sf"/>
</dbReference>
<dbReference type="GO" id="GO:0003677">
    <property type="term" value="F:DNA binding"/>
    <property type="evidence" value="ECO:0007669"/>
    <property type="project" value="UniProtKB-KW"/>
</dbReference>
<dbReference type="InterPro" id="IPR050176">
    <property type="entry name" value="LTTR"/>
</dbReference>
<dbReference type="PROSITE" id="PS50931">
    <property type="entry name" value="HTH_LYSR"/>
    <property type="match status" value="1"/>
</dbReference>
<comment type="caution">
    <text evidence="6">The sequence shown here is derived from an EMBL/GenBank/DDBJ whole genome shotgun (WGS) entry which is preliminary data.</text>
</comment>
<dbReference type="Pfam" id="PF03466">
    <property type="entry name" value="LysR_substrate"/>
    <property type="match status" value="1"/>
</dbReference>
<evidence type="ECO:0000313" key="6">
    <source>
        <dbReference type="EMBL" id="ROV59099.1"/>
    </source>
</evidence>
<evidence type="ECO:0000256" key="4">
    <source>
        <dbReference type="ARBA" id="ARBA00023163"/>
    </source>
</evidence>
<reference evidence="6 7" key="1">
    <citation type="submission" date="2018-11" db="EMBL/GenBank/DDBJ databases">
        <title>Vibrio ponticus strain CAIM 1751 pathogenic for the snapper Lutjanus guttatus.</title>
        <authorList>
            <person name="Soto-Rodriguez S."/>
            <person name="Lozano-Olvera R."/>
            <person name="Gomez-Gil B."/>
        </authorList>
    </citation>
    <scope>NUCLEOTIDE SEQUENCE [LARGE SCALE GENOMIC DNA]</scope>
    <source>
        <strain evidence="6 7">CAIM 1751</strain>
    </source>
</reference>
<dbReference type="AlphaFoldDB" id="A0A3N3DXK0"/>
<dbReference type="PANTHER" id="PTHR30579:SF3">
    <property type="entry name" value="TRANSCRIPTIONAL REGULATORY PROTEIN"/>
    <property type="match status" value="1"/>
</dbReference>
<sequence length="317" mass="34490">MAEYGKSISNFGKLGSVNQVNWDDTKVFLAITRLGTLSATSKMLGIGIATVSRRLERFEEALGMRLFARDQQGYKLTDEGLALVPLAESLEQAGYALDEVGQSGEQDVSGHVRIATAQGLADHLVIPALTGFMQQNPNLTIEVVTGVATVNLHRRDADIALRMVRPDRGNVTIRRLGKLGFGLYASASYLQSSPGTELENESFVGWAETHQHLPSAQWIESILRGRPCRLMTSNLSAQVSAVCAGMGLGILPHFIAQEAGLQCVRSDIGCDQPIWLATHSDLSHSRRVKVVAEFLTQLVEVNTLRLSGAESNFNFVK</sequence>
<name>A0A3N3DXK0_9VIBR</name>
<dbReference type="SUPFAM" id="SSF53850">
    <property type="entry name" value="Periplasmic binding protein-like II"/>
    <property type="match status" value="1"/>
</dbReference>
<dbReference type="GO" id="GO:0003700">
    <property type="term" value="F:DNA-binding transcription factor activity"/>
    <property type="evidence" value="ECO:0007669"/>
    <property type="project" value="InterPro"/>
</dbReference>
<keyword evidence="3" id="KW-0238">DNA-binding</keyword>
<comment type="similarity">
    <text evidence="1">Belongs to the LysR transcriptional regulatory family.</text>
</comment>
<dbReference type="InterPro" id="IPR005119">
    <property type="entry name" value="LysR_subst-bd"/>
</dbReference>
<evidence type="ECO:0000256" key="1">
    <source>
        <dbReference type="ARBA" id="ARBA00009437"/>
    </source>
</evidence>
<dbReference type="Gene3D" id="3.40.190.290">
    <property type="match status" value="1"/>
</dbReference>
<dbReference type="SUPFAM" id="SSF46785">
    <property type="entry name" value="Winged helix' DNA-binding domain"/>
    <property type="match status" value="1"/>
</dbReference>
<accession>A0A3N3DXK0</accession>
<dbReference type="EMBL" id="RKIK01000052">
    <property type="protein sequence ID" value="ROV59099.1"/>
    <property type="molecule type" value="Genomic_DNA"/>
</dbReference>
<dbReference type="Proteomes" id="UP000278792">
    <property type="component" value="Unassembled WGS sequence"/>
</dbReference>
<organism evidence="6 7">
    <name type="scientific">Vibrio ponticus</name>
    <dbReference type="NCBI Taxonomy" id="265668"/>
    <lineage>
        <taxon>Bacteria</taxon>
        <taxon>Pseudomonadati</taxon>
        <taxon>Pseudomonadota</taxon>
        <taxon>Gammaproteobacteria</taxon>
        <taxon>Vibrionales</taxon>
        <taxon>Vibrionaceae</taxon>
        <taxon>Vibrio</taxon>
    </lineage>
</organism>
<dbReference type="PANTHER" id="PTHR30579">
    <property type="entry name" value="TRANSCRIPTIONAL REGULATOR"/>
    <property type="match status" value="1"/>
</dbReference>
<dbReference type="InterPro" id="IPR036390">
    <property type="entry name" value="WH_DNA-bd_sf"/>
</dbReference>
<feature type="domain" description="HTH lysR-type" evidence="5">
    <location>
        <begin position="20"/>
        <end position="77"/>
    </location>
</feature>
<keyword evidence="2" id="KW-0805">Transcription regulation</keyword>
<keyword evidence="4" id="KW-0804">Transcription</keyword>
<evidence type="ECO:0000256" key="2">
    <source>
        <dbReference type="ARBA" id="ARBA00023015"/>
    </source>
</evidence>
<dbReference type="RefSeq" id="WP_123782756.1">
    <property type="nucleotide sequence ID" value="NZ_RKIK01000052.1"/>
</dbReference>
<evidence type="ECO:0000259" key="5">
    <source>
        <dbReference type="PROSITE" id="PS50931"/>
    </source>
</evidence>
<dbReference type="InterPro" id="IPR000847">
    <property type="entry name" value="LysR_HTH_N"/>
</dbReference>
<protein>
    <submittedName>
        <fullName evidence="6">LysR family transcriptional regulator</fullName>
    </submittedName>
</protein>
<dbReference type="Gene3D" id="1.10.10.10">
    <property type="entry name" value="Winged helix-like DNA-binding domain superfamily/Winged helix DNA-binding domain"/>
    <property type="match status" value="1"/>
</dbReference>
<gene>
    <name evidence="6" type="ORF">EGH82_15330</name>
</gene>
<evidence type="ECO:0000313" key="7">
    <source>
        <dbReference type="Proteomes" id="UP000278792"/>
    </source>
</evidence>